<sequence>MINKKDVTIYDIASKLNLSSSTVSRALRNSPSISKKTISKIKKTADEMGYRPNTLAASLRGNKSNSIGILVPTVKQPFLSSLISGIEVIAQKAGYNVIIAQSHDSYEDEVALTKALYGSRVSGIICSLAMHTKKTAHFQKFIDKKIPLVFVDRIPKDNIASRVMIDNYAAGRKATMHLISQGCNRIAYLAAGSDYSIFNERKKGYLNALKEANLPIEEDLIVKLDDVTYEDAIKATNKLLDLKNPPDAIFAPADILGVGVIKSAKIRGIKIPEELAIIGFNDDPIASIVDPELSTVYHPSVKMGEISASKILEYLKKPKSEDFMDISLLNTDVIVRASSKRK</sequence>
<organism evidence="5 6">
    <name type="scientific">Polaribacter reichenbachii</name>
    <dbReference type="NCBI Taxonomy" id="996801"/>
    <lineage>
        <taxon>Bacteria</taxon>
        <taxon>Pseudomonadati</taxon>
        <taxon>Bacteroidota</taxon>
        <taxon>Flavobacteriia</taxon>
        <taxon>Flavobacteriales</taxon>
        <taxon>Flavobacteriaceae</taxon>
    </lineage>
</organism>
<dbReference type="GO" id="GO:0003700">
    <property type="term" value="F:DNA-binding transcription factor activity"/>
    <property type="evidence" value="ECO:0007669"/>
    <property type="project" value="TreeGrafter"/>
</dbReference>
<dbReference type="STRING" id="996801.BW723_10295"/>
<proteinExistence type="predicted"/>
<dbReference type="CDD" id="cd06267">
    <property type="entry name" value="PBP1_LacI_sugar_binding-like"/>
    <property type="match status" value="1"/>
</dbReference>
<evidence type="ECO:0000313" key="5">
    <source>
        <dbReference type="EMBL" id="OBY61253.1"/>
    </source>
</evidence>
<evidence type="ECO:0000256" key="3">
    <source>
        <dbReference type="ARBA" id="ARBA00023163"/>
    </source>
</evidence>
<dbReference type="AlphaFoldDB" id="A0A1B8TNR2"/>
<dbReference type="Gene3D" id="3.40.50.2300">
    <property type="match status" value="2"/>
</dbReference>
<gene>
    <name evidence="5" type="ORF">LPB301_17460</name>
</gene>
<dbReference type="Pfam" id="PF13377">
    <property type="entry name" value="Peripla_BP_3"/>
    <property type="match status" value="1"/>
</dbReference>
<dbReference type="InterPro" id="IPR000843">
    <property type="entry name" value="HTH_LacI"/>
</dbReference>
<evidence type="ECO:0000256" key="1">
    <source>
        <dbReference type="ARBA" id="ARBA00023015"/>
    </source>
</evidence>
<dbReference type="GO" id="GO:0000976">
    <property type="term" value="F:transcription cis-regulatory region binding"/>
    <property type="evidence" value="ECO:0007669"/>
    <property type="project" value="TreeGrafter"/>
</dbReference>
<dbReference type="SUPFAM" id="SSF47413">
    <property type="entry name" value="lambda repressor-like DNA-binding domains"/>
    <property type="match status" value="1"/>
</dbReference>
<dbReference type="EMBL" id="LSFL01000044">
    <property type="protein sequence ID" value="OBY61253.1"/>
    <property type="molecule type" value="Genomic_DNA"/>
</dbReference>
<feature type="domain" description="HTH lacI-type" evidence="4">
    <location>
        <begin position="7"/>
        <end position="61"/>
    </location>
</feature>
<dbReference type="SMART" id="SM00354">
    <property type="entry name" value="HTH_LACI"/>
    <property type="match status" value="1"/>
</dbReference>
<evidence type="ECO:0000256" key="2">
    <source>
        <dbReference type="ARBA" id="ARBA00023125"/>
    </source>
</evidence>
<dbReference type="PROSITE" id="PS50932">
    <property type="entry name" value="HTH_LACI_2"/>
    <property type="match status" value="1"/>
</dbReference>
<protein>
    <submittedName>
        <fullName evidence="5">LacI family transcriptional regulator</fullName>
    </submittedName>
</protein>
<dbReference type="SUPFAM" id="SSF53822">
    <property type="entry name" value="Periplasmic binding protein-like I"/>
    <property type="match status" value="1"/>
</dbReference>
<dbReference type="InterPro" id="IPR010982">
    <property type="entry name" value="Lambda_DNA-bd_dom_sf"/>
</dbReference>
<dbReference type="InterPro" id="IPR028082">
    <property type="entry name" value="Peripla_BP_I"/>
</dbReference>
<dbReference type="PANTHER" id="PTHR30146:SF109">
    <property type="entry name" value="HTH-TYPE TRANSCRIPTIONAL REGULATOR GALS"/>
    <property type="match status" value="1"/>
</dbReference>
<keyword evidence="1" id="KW-0805">Transcription regulation</keyword>
<dbReference type="RefSeq" id="WP_068365373.1">
    <property type="nucleotide sequence ID" value="NZ_CP019337.1"/>
</dbReference>
<keyword evidence="6" id="KW-1185">Reference proteome</keyword>
<dbReference type="InterPro" id="IPR046335">
    <property type="entry name" value="LacI/GalR-like_sensor"/>
</dbReference>
<dbReference type="Proteomes" id="UP000092612">
    <property type="component" value="Unassembled WGS sequence"/>
</dbReference>
<dbReference type="CDD" id="cd01392">
    <property type="entry name" value="HTH_LacI"/>
    <property type="match status" value="1"/>
</dbReference>
<reference evidence="6" key="1">
    <citation type="submission" date="2016-02" db="EMBL/GenBank/DDBJ databases">
        <title>Paenibacillus sp. LPB0068, isolated from Crassostrea gigas.</title>
        <authorList>
            <person name="Shin S.-K."/>
            <person name="Yi H."/>
        </authorList>
    </citation>
    <scope>NUCLEOTIDE SEQUENCE [LARGE SCALE GENOMIC DNA]</scope>
    <source>
        <strain evidence="6">KCTC 23969</strain>
    </source>
</reference>
<accession>A0A1B8TNR2</accession>
<keyword evidence="3" id="KW-0804">Transcription</keyword>
<evidence type="ECO:0000313" key="6">
    <source>
        <dbReference type="Proteomes" id="UP000092612"/>
    </source>
</evidence>
<dbReference type="Gene3D" id="1.10.260.40">
    <property type="entry name" value="lambda repressor-like DNA-binding domains"/>
    <property type="match status" value="1"/>
</dbReference>
<dbReference type="KEGG" id="prn:BW723_10295"/>
<dbReference type="OrthoDB" id="9768806at2"/>
<keyword evidence="2" id="KW-0238">DNA-binding</keyword>
<name>A0A1B8TNR2_9FLAO</name>
<comment type="caution">
    <text evidence="5">The sequence shown here is derived from an EMBL/GenBank/DDBJ whole genome shotgun (WGS) entry which is preliminary data.</text>
</comment>
<dbReference type="Pfam" id="PF00356">
    <property type="entry name" value="LacI"/>
    <property type="match status" value="1"/>
</dbReference>
<evidence type="ECO:0000259" key="4">
    <source>
        <dbReference type="PROSITE" id="PS50932"/>
    </source>
</evidence>
<dbReference type="PANTHER" id="PTHR30146">
    <property type="entry name" value="LACI-RELATED TRANSCRIPTIONAL REPRESSOR"/>
    <property type="match status" value="1"/>
</dbReference>